<keyword evidence="3" id="KW-1185">Reference proteome</keyword>
<gene>
    <name evidence="2" type="ORF">GCM10025789_29890</name>
</gene>
<dbReference type="InterPro" id="IPR037171">
    <property type="entry name" value="NagB/RpiA_transferase-like"/>
</dbReference>
<dbReference type="Pfam" id="PF01182">
    <property type="entry name" value="Glucosamine_iso"/>
    <property type="match status" value="1"/>
</dbReference>
<dbReference type="InterPro" id="IPR006148">
    <property type="entry name" value="Glc/Gal-6P_isomerase"/>
</dbReference>
<name>A0ABP9FLS0_9ACTN</name>
<dbReference type="SUPFAM" id="SSF100950">
    <property type="entry name" value="NagB/RpiA/CoA transferase-like"/>
    <property type="match status" value="1"/>
</dbReference>
<protein>
    <recommendedName>
        <fullName evidence="1">Glucosamine/galactosamine-6-phosphate isomerase domain-containing protein</fullName>
    </recommendedName>
</protein>
<evidence type="ECO:0000259" key="1">
    <source>
        <dbReference type="Pfam" id="PF01182"/>
    </source>
</evidence>
<organism evidence="2 3">
    <name type="scientific">Tessaracoccus lubricantis</name>
    <dbReference type="NCBI Taxonomy" id="545543"/>
    <lineage>
        <taxon>Bacteria</taxon>
        <taxon>Bacillati</taxon>
        <taxon>Actinomycetota</taxon>
        <taxon>Actinomycetes</taxon>
        <taxon>Propionibacteriales</taxon>
        <taxon>Propionibacteriaceae</taxon>
        <taxon>Tessaracoccus</taxon>
    </lineage>
</organism>
<evidence type="ECO:0000313" key="3">
    <source>
        <dbReference type="Proteomes" id="UP001501521"/>
    </source>
</evidence>
<comment type="caution">
    <text evidence="2">The sequence shown here is derived from an EMBL/GenBank/DDBJ whole genome shotgun (WGS) entry which is preliminary data.</text>
</comment>
<dbReference type="Gene3D" id="3.40.50.1360">
    <property type="match status" value="1"/>
</dbReference>
<feature type="domain" description="Glucosamine/galactosamine-6-phosphate isomerase" evidence="1">
    <location>
        <begin position="18"/>
        <end position="133"/>
    </location>
</feature>
<evidence type="ECO:0000313" key="2">
    <source>
        <dbReference type="EMBL" id="GAA4908346.1"/>
    </source>
</evidence>
<proteinExistence type="predicted"/>
<sequence>MTLSRADFPSDRILTFDSTTELGQAAAKRAADVIRHAVSTDGSCSVLLASAPSQEPVLTSLFAMRELPWEAVTFFHVDEYVGLDPDAPQLFASWLRHKLDGVPYADFEVINSQMDDPEAEGDRYETRLLARGAFDVGQVPLSGVFLSGQG</sequence>
<dbReference type="Proteomes" id="UP001501521">
    <property type="component" value="Unassembled WGS sequence"/>
</dbReference>
<dbReference type="EMBL" id="BAABLV010000045">
    <property type="protein sequence ID" value="GAA4908346.1"/>
    <property type="molecule type" value="Genomic_DNA"/>
</dbReference>
<reference evidence="3" key="1">
    <citation type="journal article" date="2019" name="Int. J. Syst. Evol. Microbiol.">
        <title>The Global Catalogue of Microorganisms (GCM) 10K type strain sequencing project: providing services to taxonomists for standard genome sequencing and annotation.</title>
        <authorList>
            <consortium name="The Broad Institute Genomics Platform"/>
            <consortium name="The Broad Institute Genome Sequencing Center for Infectious Disease"/>
            <person name="Wu L."/>
            <person name="Ma J."/>
        </authorList>
    </citation>
    <scope>NUCLEOTIDE SEQUENCE [LARGE SCALE GENOMIC DNA]</scope>
    <source>
        <strain evidence="3">JCM 19125</strain>
    </source>
</reference>
<accession>A0ABP9FLS0</accession>
<dbReference type="RefSeq" id="WP_345584300.1">
    <property type="nucleotide sequence ID" value="NZ_BAABLV010000045.1"/>
</dbReference>